<dbReference type="Gene3D" id="3.30.2330.10">
    <property type="entry name" value="arginine biosynthesis bifunctional protein suprefamily"/>
    <property type="match status" value="1"/>
</dbReference>
<comment type="subunit">
    <text evidence="10">Heterodimer of an alpha and a beta chain.</text>
</comment>
<dbReference type="Gene3D" id="3.60.70.12">
    <property type="entry name" value="L-amino peptidase D-ALA esterase/amidase"/>
    <property type="match status" value="1"/>
</dbReference>
<keyword evidence="5 10" id="KW-0808">Transferase</keyword>
<dbReference type="AlphaFoldDB" id="A0A1X0RB08"/>
<keyword evidence="6 10" id="KW-0068">Autocatalytic cleavage</keyword>
<proteinExistence type="inferred from homology"/>
<accession>A0A1X0RB08</accession>
<dbReference type="GO" id="GO:0005759">
    <property type="term" value="C:mitochondrial matrix"/>
    <property type="evidence" value="ECO:0007669"/>
    <property type="project" value="UniProtKB-SubCell"/>
</dbReference>
<dbReference type="Gene3D" id="3.10.20.340">
    <property type="entry name" value="ArgJ beta chain, C-terminal domain"/>
    <property type="match status" value="1"/>
</dbReference>
<dbReference type="NCBIfam" id="NF003802">
    <property type="entry name" value="PRK05388.1"/>
    <property type="match status" value="1"/>
</dbReference>
<feature type="binding site" evidence="10">
    <location>
        <position position="304"/>
    </location>
    <ligand>
        <name>substrate</name>
    </ligand>
</feature>
<dbReference type="GO" id="GO:0006526">
    <property type="term" value="P:L-arginine biosynthetic process"/>
    <property type="evidence" value="ECO:0007669"/>
    <property type="project" value="UniProtKB-UniRule"/>
</dbReference>
<evidence type="ECO:0000256" key="10">
    <source>
        <dbReference type="HAMAP-Rule" id="MF_03124"/>
    </source>
</evidence>
<comment type="catalytic activity">
    <reaction evidence="10">
        <text>L-glutamate + acetyl-CoA = N-acetyl-L-glutamate + CoA + H(+)</text>
        <dbReference type="Rhea" id="RHEA:24292"/>
        <dbReference type="ChEBI" id="CHEBI:15378"/>
        <dbReference type="ChEBI" id="CHEBI:29985"/>
        <dbReference type="ChEBI" id="CHEBI:44337"/>
        <dbReference type="ChEBI" id="CHEBI:57287"/>
        <dbReference type="ChEBI" id="CHEBI:57288"/>
        <dbReference type="EC" id="2.3.1.1"/>
    </reaction>
</comment>
<comment type="PTM">
    <text evidence="10">The alpha and beta chains are autoproteolytically processed from a single precursor protein within the mitochondrion.</text>
</comment>
<dbReference type="Proteomes" id="UP000242414">
    <property type="component" value="Unassembled WGS sequence"/>
</dbReference>
<feature type="active site" description="Nucleophile" evidence="10">
    <location>
        <position position="219"/>
    </location>
</feature>
<dbReference type="InterPro" id="IPR042195">
    <property type="entry name" value="ArgJ_beta_C"/>
</dbReference>
<dbReference type="EC" id="2.3.1.35" evidence="10"/>
<keyword evidence="3 10" id="KW-0055">Arginine biosynthesis</keyword>
<sequence length="437" mass="47264">MFRLSNRLGKQSQIRFYSNTYDHLSVRKQSLIAQSGLYPAGFKASGVAAGIKKNKNSDIALVVSELPCSAAAVFTTNKFQAAPVLVSKETLNQNNDKIFAVVTNSGCANAVTGTQGIADAKKMRSIVDELTNQTLSALTMSTGVIGQNLPMDKLEAGIRDAYANLSSEHKTGWAKAAEAYMTTDTFPKLRSGEFSLQNAKFRMAGIAKGAGMIHPNMATLLGFMVTDAYIKPDLLQKALKYAVDRSFNSISIDGDMSTNDTISVLANGASDVRIESEGSDFEAFRDHLTQFAAELAQLVVRDGEGATKFVTLHIKGAETFESAKKAASHIATSMLVKTALFGQDANWGRICASLGHSGVDVDPSRVSVKFVPTDGSEHLNLMVKGEPEKVNEERASEILKMEDLQIEVDLGLGNSETKFWTCDISHEYVSINADYRS</sequence>
<evidence type="ECO:0000256" key="3">
    <source>
        <dbReference type="ARBA" id="ARBA00022571"/>
    </source>
</evidence>
<comment type="pathway">
    <text evidence="10">Amino-acid biosynthesis; L-arginine biosynthesis; N(2)-acetyl-L-ornithine from L-glutamate: step 1/4.</text>
</comment>
<comment type="subcellular location">
    <subcellularLocation>
        <location evidence="1 10">Mitochondrion matrix</location>
    </subcellularLocation>
</comment>
<feature type="site" description="Cleavage; by autolysis" evidence="10">
    <location>
        <begin position="218"/>
        <end position="219"/>
    </location>
</feature>
<dbReference type="FunFam" id="3.10.20.340:FF:000002">
    <property type="entry name" value="Arginine biosynthesis bifunctional protein ArgJ, mitochondrial"/>
    <property type="match status" value="1"/>
</dbReference>
<feature type="binding site" evidence="10">
    <location>
        <position position="208"/>
    </location>
    <ligand>
        <name>substrate</name>
    </ligand>
</feature>
<evidence type="ECO:0000256" key="5">
    <source>
        <dbReference type="ARBA" id="ARBA00022679"/>
    </source>
</evidence>
<dbReference type="EC" id="2.3.1.1" evidence="10"/>
<dbReference type="VEuPathDB" id="FungiDB:BCV72DRAFT_73045"/>
<evidence type="ECO:0000256" key="8">
    <source>
        <dbReference type="ARBA" id="ARBA00023268"/>
    </source>
</evidence>
<keyword evidence="7 10" id="KW-0496">Mitochondrion</keyword>
<feature type="chain" id="PRO_5023345016" description="Arginine biosynthesis bifunctional protein ArgJ alpha chain" evidence="10">
    <location>
        <begin position="1"/>
        <end position="218"/>
    </location>
</feature>
<reference evidence="11" key="1">
    <citation type="journal article" date="2016" name="Proc. Natl. Acad. Sci. U.S.A.">
        <title>Lipid metabolic changes in an early divergent fungus govern the establishment of a mutualistic symbiosis with endobacteria.</title>
        <authorList>
            <person name="Lastovetsky O.A."/>
            <person name="Gaspar M.L."/>
            <person name="Mondo S.J."/>
            <person name="LaButti K.M."/>
            <person name="Sandor L."/>
            <person name="Grigoriev I.V."/>
            <person name="Henry S.A."/>
            <person name="Pawlowska T.E."/>
        </authorList>
    </citation>
    <scope>NUCLEOTIDE SEQUENCE [LARGE SCALE GENOMIC DNA]</scope>
    <source>
        <strain evidence="11">ATCC 52814</strain>
    </source>
</reference>
<dbReference type="GO" id="GO:0004042">
    <property type="term" value="F:L-glutamate N-acetyltransferase activity"/>
    <property type="evidence" value="ECO:0007669"/>
    <property type="project" value="UniProtKB-UniRule"/>
</dbReference>
<comment type="function">
    <text evidence="10">Catalyzes two activities which are involved in the cyclic version of arginine biosynthesis: the synthesis of acetylglutamate from glutamate and acetyl-CoA, and of ornithine by transacetylation between acetylornithine and glutamate.</text>
</comment>
<dbReference type="CDD" id="cd02152">
    <property type="entry name" value="OAT"/>
    <property type="match status" value="1"/>
</dbReference>
<dbReference type="PANTHER" id="PTHR23100">
    <property type="entry name" value="ARGININE BIOSYNTHESIS BIFUNCTIONAL PROTEIN ARGJ"/>
    <property type="match status" value="1"/>
</dbReference>
<evidence type="ECO:0000313" key="11">
    <source>
        <dbReference type="EMBL" id="ORE09058.1"/>
    </source>
</evidence>
<dbReference type="InterPro" id="IPR016117">
    <property type="entry name" value="ArgJ-like_dom_sf"/>
</dbReference>
<dbReference type="FunFam" id="3.60.70.12:FF:000001">
    <property type="entry name" value="Arginine biosynthesis bifunctional protein ArgJ, chloroplastic"/>
    <property type="match status" value="1"/>
</dbReference>
<feature type="binding site" evidence="10">
    <location>
        <position position="432"/>
    </location>
    <ligand>
        <name>substrate</name>
    </ligand>
</feature>
<dbReference type="UniPathway" id="UPA00068">
    <property type="reaction ID" value="UER00106"/>
</dbReference>
<dbReference type="GO" id="GO:0004358">
    <property type="term" value="F:L-glutamate N-acetyltransferase activity, acting on acetyl-L-ornithine as donor"/>
    <property type="evidence" value="ECO:0007669"/>
    <property type="project" value="UniProtKB-UniRule"/>
</dbReference>
<gene>
    <name evidence="11" type="ORF">BCV72DRAFT_73045</name>
</gene>
<name>A0A1X0RB08_RHIZD</name>
<keyword evidence="9 10" id="KW-0012">Acyltransferase</keyword>
<comment type="similarity">
    <text evidence="2 10">Belongs to the ArgJ family.</text>
</comment>
<comment type="pathway">
    <text evidence="10">Amino-acid biosynthesis; L-arginine biosynthesis; L-ornithine and N-acetyl-L-glutamate from L-glutamate and N(2)-acetyl-L-ornithine (cyclic): step 1/1.</text>
</comment>
<evidence type="ECO:0000256" key="7">
    <source>
        <dbReference type="ARBA" id="ARBA00023128"/>
    </source>
</evidence>
<feature type="chain" id="PRO_5023345015" description="Arginine biosynthesis bifunctional protein ArgJ beta chain" evidence="10">
    <location>
        <begin position="219"/>
        <end position="437"/>
    </location>
</feature>
<evidence type="ECO:0000256" key="6">
    <source>
        <dbReference type="ARBA" id="ARBA00022813"/>
    </source>
</evidence>
<dbReference type="FunFam" id="3.30.2330.10:FF:000001">
    <property type="entry name" value="Arginine biosynthesis bifunctional protein ArgJ, mitochondrial"/>
    <property type="match status" value="1"/>
</dbReference>
<evidence type="ECO:0000256" key="2">
    <source>
        <dbReference type="ARBA" id="ARBA00006774"/>
    </source>
</evidence>
<dbReference type="NCBIfam" id="TIGR00120">
    <property type="entry name" value="ArgJ"/>
    <property type="match status" value="1"/>
</dbReference>
<dbReference type="HAMAP" id="MF_01106">
    <property type="entry name" value="ArgJ"/>
    <property type="match status" value="1"/>
</dbReference>
<feature type="binding site" evidence="10">
    <location>
        <position position="219"/>
    </location>
    <ligand>
        <name>substrate</name>
    </ligand>
</feature>
<keyword evidence="4 10" id="KW-0028">Amino-acid biosynthesis</keyword>
<feature type="binding site" evidence="10">
    <location>
        <position position="437"/>
    </location>
    <ligand>
        <name>substrate</name>
    </ligand>
</feature>
<dbReference type="OrthoDB" id="4199794at2759"/>
<feature type="binding site" evidence="10">
    <location>
        <position position="182"/>
    </location>
    <ligand>
        <name>substrate</name>
    </ligand>
</feature>
<dbReference type="SUPFAM" id="SSF56266">
    <property type="entry name" value="DmpA/ArgJ-like"/>
    <property type="match status" value="1"/>
</dbReference>
<protein>
    <recommendedName>
        <fullName evidence="10">Arginine biosynthesis bifunctional protein ArgJ, mitochondrial</fullName>
    </recommendedName>
    <domain>
        <recommendedName>
            <fullName evidence="10">Glutamate N-acetyltransferase</fullName>
            <shortName evidence="10">GAT</shortName>
            <ecNumber evidence="10">2.3.1.35</ecNumber>
        </recommendedName>
        <alternativeName>
            <fullName evidence="10">Ornithine acetyltransferase</fullName>
            <shortName evidence="10">OATase</shortName>
        </alternativeName>
        <alternativeName>
            <fullName evidence="10">Ornithine transacetylase</fullName>
        </alternativeName>
    </domain>
    <domain>
        <recommendedName>
            <fullName evidence="10">Amino-acid acetyltransferase</fullName>
            <ecNumber evidence="10">2.3.1.1</ecNumber>
        </recommendedName>
        <alternativeName>
            <fullName evidence="10">N-acetylglutamate synthase</fullName>
            <shortName evidence="10">AGS</shortName>
        </alternativeName>
    </domain>
    <component>
        <recommendedName>
            <fullName evidence="10">Arginine biosynthesis bifunctional protein ArgJ alpha chain</fullName>
        </recommendedName>
    </component>
    <component>
        <recommendedName>
            <fullName evidence="10">Arginine biosynthesis bifunctional protein ArgJ beta chain</fullName>
        </recommendedName>
    </component>
</protein>
<organism evidence="11">
    <name type="scientific">Rhizopus microsporus var. microsporus</name>
    <dbReference type="NCBI Taxonomy" id="86635"/>
    <lineage>
        <taxon>Eukaryota</taxon>
        <taxon>Fungi</taxon>
        <taxon>Fungi incertae sedis</taxon>
        <taxon>Mucoromycota</taxon>
        <taxon>Mucoromycotina</taxon>
        <taxon>Mucoromycetes</taxon>
        <taxon>Mucorales</taxon>
        <taxon>Mucorineae</taxon>
        <taxon>Rhizopodaceae</taxon>
        <taxon>Rhizopus</taxon>
    </lineage>
</organism>
<evidence type="ECO:0000256" key="9">
    <source>
        <dbReference type="ARBA" id="ARBA00023315"/>
    </source>
</evidence>
<evidence type="ECO:0000256" key="4">
    <source>
        <dbReference type="ARBA" id="ARBA00022605"/>
    </source>
</evidence>
<dbReference type="GO" id="GO:0006592">
    <property type="term" value="P:ornithine biosynthetic process"/>
    <property type="evidence" value="ECO:0007669"/>
    <property type="project" value="TreeGrafter"/>
</dbReference>
<dbReference type="PANTHER" id="PTHR23100:SF0">
    <property type="entry name" value="ARGININE BIOSYNTHESIS BIFUNCTIONAL PROTEIN ARGJ, MITOCHONDRIAL"/>
    <property type="match status" value="1"/>
</dbReference>
<dbReference type="EMBL" id="KV921880">
    <property type="protein sequence ID" value="ORE09058.1"/>
    <property type="molecule type" value="Genomic_DNA"/>
</dbReference>
<feature type="site" description="Involved in the stabilization of negative charge on the oxyanion by the formation of the oxyanion hole" evidence="10">
    <location>
        <position position="143"/>
    </location>
</feature>
<dbReference type="Pfam" id="PF01960">
    <property type="entry name" value="ArgJ"/>
    <property type="match status" value="1"/>
</dbReference>
<feature type="site" description="Involved in the stabilization of negative charge on the oxyanion by the formation of the oxyanion hole" evidence="10">
    <location>
        <position position="142"/>
    </location>
</feature>
<keyword evidence="8 10" id="KW-0511">Multifunctional enzyme</keyword>
<dbReference type="InterPro" id="IPR002813">
    <property type="entry name" value="Arg_biosynth_ArgJ"/>
</dbReference>
<evidence type="ECO:0000256" key="1">
    <source>
        <dbReference type="ARBA" id="ARBA00004305"/>
    </source>
</evidence>
<comment type="catalytic activity">
    <reaction evidence="10">
        <text>N(2)-acetyl-L-ornithine + L-glutamate = N-acetyl-L-glutamate + L-ornithine</text>
        <dbReference type="Rhea" id="RHEA:15349"/>
        <dbReference type="ChEBI" id="CHEBI:29985"/>
        <dbReference type="ChEBI" id="CHEBI:44337"/>
        <dbReference type="ChEBI" id="CHEBI:46911"/>
        <dbReference type="ChEBI" id="CHEBI:57805"/>
        <dbReference type="EC" id="2.3.1.35"/>
    </reaction>
</comment>